<dbReference type="KEGG" id="bhc:JFL75_19195"/>
<evidence type="ECO:0000256" key="2">
    <source>
        <dbReference type="SAM" id="Phobius"/>
    </source>
</evidence>
<feature type="compositionally biased region" description="Low complexity" evidence="1">
    <location>
        <begin position="160"/>
        <end position="169"/>
    </location>
</feature>
<evidence type="ECO:0000256" key="1">
    <source>
        <dbReference type="SAM" id="MobiDB-lite"/>
    </source>
</evidence>
<keyword evidence="2" id="KW-1133">Transmembrane helix</keyword>
<organism evidence="3 4">
    <name type="scientific">Breznakiella homolactica</name>
    <dbReference type="NCBI Taxonomy" id="2798577"/>
    <lineage>
        <taxon>Bacteria</taxon>
        <taxon>Pseudomonadati</taxon>
        <taxon>Spirochaetota</taxon>
        <taxon>Spirochaetia</taxon>
        <taxon>Spirochaetales</taxon>
        <taxon>Breznakiellaceae</taxon>
        <taxon>Breznakiella</taxon>
    </lineage>
</organism>
<feature type="compositionally biased region" description="Polar residues" evidence="1">
    <location>
        <begin position="175"/>
        <end position="188"/>
    </location>
</feature>
<sequence>MTMVEQDRRRMELSILVAVILWVLLFLVFSLIRIRGPEPPPESLNPVYVELQPIEIPPPPAPVGGTTQAPSTAVTQGPAAVPAAPSAAPRPASPAETSAPSGSGTAAPEQAAQPSLRPDPEAALSPSRSRAPSQFQGGADPFAPLSESALASETPPAPSPNDAAAAQSALLEGRSTAQPSGPAQGQSDSFDRSLSDVADRLASGGGGNGTGSSSAQPSGSGSGTAYAGGTTPGGGDVLGAFDFGDGAARELWSTRRTRIPDRLLTGQPDSLSTAVSFTIEPGGTVLGATIRFDPPLPRDIETHLRAFFASWLFSPADSSGQVRFRYSIKVE</sequence>
<dbReference type="Proteomes" id="UP000595917">
    <property type="component" value="Chromosome"/>
</dbReference>
<keyword evidence="4" id="KW-1185">Reference proteome</keyword>
<dbReference type="AlphaFoldDB" id="A0A7T7XME1"/>
<gene>
    <name evidence="3" type="ORF">JFL75_19195</name>
</gene>
<reference evidence="3" key="1">
    <citation type="submission" date="2021-01" db="EMBL/GenBank/DDBJ databases">
        <title>Description of Breznakiella homolactica.</title>
        <authorList>
            <person name="Song Y."/>
            <person name="Brune A."/>
        </authorList>
    </citation>
    <scope>NUCLEOTIDE SEQUENCE</scope>
    <source>
        <strain evidence="3">RmG30</strain>
    </source>
</reference>
<protein>
    <submittedName>
        <fullName evidence="3">Uncharacterized protein</fullName>
    </submittedName>
</protein>
<keyword evidence="2" id="KW-0812">Transmembrane</keyword>
<accession>A0A7T7XME1</accession>
<feature type="region of interest" description="Disordered" evidence="1">
    <location>
        <begin position="58"/>
        <end position="230"/>
    </location>
</feature>
<name>A0A7T7XME1_9SPIR</name>
<feature type="compositionally biased region" description="Low complexity" evidence="1">
    <location>
        <begin position="78"/>
        <end position="103"/>
    </location>
</feature>
<proteinExistence type="predicted"/>
<dbReference type="EMBL" id="CP067089">
    <property type="protein sequence ID" value="QQO09030.1"/>
    <property type="molecule type" value="Genomic_DNA"/>
</dbReference>
<dbReference type="RefSeq" id="WP_215626335.1">
    <property type="nucleotide sequence ID" value="NZ_CP067089.2"/>
</dbReference>
<feature type="transmembrane region" description="Helical" evidence="2">
    <location>
        <begin position="12"/>
        <end position="32"/>
    </location>
</feature>
<evidence type="ECO:0000313" key="3">
    <source>
        <dbReference type="EMBL" id="QQO09030.1"/>
    </source>
</evidence>
<evidence type="ECO:0000313" key="4">
    <source>
        <dbReference type="Proteomes" id="UP000595917"/>
    </source>
</evidence>
<keyword evidence="2" id="KW-0472">Membrane</keyword>
<feature type="compositionally biased region" description="Low complexity" evidence="1">
    <location>
        <begin position="211"/>
        <end position="229"/>
    </location>
</feature>
<feature type="compositionally biased region" description="Basic and acidic residues" evidence="1">
    <location>
        <begin position="189"/>
        <end position="199"/>
    </location>
</feature>
<feature type="compositionally biased region" description="Low complexity" evidence="1">
    <location>
        <begin position="122"/>
        <end position="133"/>
    </location>
</feature>